<dbReference type="RefSeq" id="WP_129195761.1">
    <property type="nucleotide sequence ID" value="NZ_CABHXI010000129.1"/>
</dbReference>
<dbReference type="InterPro" id="IPR051263">
    <property type="entry name" value="C-type_cytochrome_biogenesis"/>
</dbReference>
<reference evidence="10" key="1">
    <citation type="submission" date="2018-09" db="EMBL/GenBank/DDBJ databases">
        <title>Yersinia hibernicus sp. nov.</title>
        <authorList>
            <person name="Nguyen S.V."/>
            <person name="Mundanda D.M."/>
            <person name="Anes J."/>
            <person name="Fanning S."/>
        </authorList>
    </citation>
    <scope>NUCLEOTIDE SEQUENCE [LARGE SCALE GENOMIC DNA]</scope>
    <source>
        <strain evidence="10">CFS1934</strain>
    </source>
</reference>
<evidence type="ECO:0000256" key="1">
    <source>
        <dbReference type="ARBA" id="ARBA00004196"/>
    </source>
</evidence>
<accession>A0ABX5QXE3</accession>
<feature type="transmembrane region" description="Helical" evidence="6">
    <location>
        <begin position="90"/>
        <end position="108"/>
    </location>
</feature>
<dbReference type="NCBIfam" id="TIGR03142">
    <property type="entry name" value="cytochro_ccmI"/>
    <property type="match status" value="1"/>
</dbReference>
<organism evidence="9 10">
    <name type="scientific">Yersinia hibernica</name>
    <dbReference type="NCBI Taxonomy" id="2339259"/>
    <lineage>
        <taxon>Bacteria</taxon>
        <taxon>Pseudomonadati</taxon>
        <taxon>Pseudomonadota</taxon>
        <taxon>Gammaproteobacteria</taxon>
        <taxon>Enterobacterales</taxon>
        <taxon>Yersiniaceae</taxon>
        <taxon>Yersinia</taxon>
    </lineage>
</organism>
<keyword evidence="4 5" id="KW-0802">TPR repeat</keyword>
<dbReference type="SUPFAM" id="SSF48452">
    <property type="entry name" value="TPR-like"/>
    <property type="match status" value="1"/>
</dbReference>
<dbReference type="InterPro" id="IPR017560">
    <property type="entry name" value="Cyt_c_biogenesis_CcmI"/>
</dbReference>
<feature type="domain" description="Cytochrome c-type biogenesis protein H TPR" evidence="8">
    <location>
        <begin position="115"/>
        <end position="271"/>
    </location>
</feature>
<dbReference type="InterPro" id="IPR056413">
    <property type="entry name" value="TPR_CcmH_CycH"/>
</dbReference>
<evidence type="ECO:0000256" key="3">
    <source>
        <dbReference type="ARBA" id="ARBA00022748"/>
    </source>
</evidence>
<gene>
    <name evidence="9" type="primary">ccmI</name>
    <name evidence="9" type="ORF">D5F51_04870</name>
</gene>
<evidence type="ECO:0000256" key="4">
    <source>
        <dbReference type="ARBA" id="ARBA00022803"/>
    </source>
</evidence>
<dbReference type="PANTHER" id="PTHR47870">
    <property type="entry name" value="CYTOCHROME C-TYPE BIOGENESIS PROTEIN CCMH"/>
    <property type="match status" value="1"/>
</dbReference>
<comment type="subcellular location">
    <subcellularLocation>
        <location evidence="1">Cell envelope</location>
    </subcellularLocation>
</comment>
<evidence type="ECO:0000256" key="6">
    <source>
        <dbReference type="SAM" id="Phobius"/>
    </source>
</evidence>
<evidence type="ECO:0000259" key="8">
    <source>
        <dbReference type="Pfam" id="PF23914"/>
    </source>
</evidence>
<feature type="domain" description="Cytochrome c-type biogenesis protein H Ig-like" evidence="7">
    <location>
        <begin position="293"/>
        <end position="400"/>
    </location>
</feature>
<dbReference type="EMBL" id="CP032487">
    <property type="protein sequence ID" value="QAX77933.1"/>
    <property type="molecule type" value="Genomic_DNA"/>
</dbReference>
<evidence type="ECO:0000259" key="7">
    <source>
        <dbReference type="Pfam" id="PF23892"/>
    </source>
</evidence>
<keyword evidence="10" id="KW-1185">Reference proteome</keyword>
<dbReference type="InterPro" id="IPR019734">
    <property type="entry name" value="TPR_rpt"/>
</dbReference>
<protein>
    <submittedName>
        <fullName evidence="9">C-type cytochrome biogenesis protein CcmI</fullName>
    </submittedName>
</protein>
<dbReference type="Proteomes" id="UP000288804">
    <property type="component" value="Chromosome"/>
</dbReference>
<proteinExistence type="predicted"/>
<dbReference type="PANTHER" id="PTHR47870:SF2">
    <property type="entry name" value="FORMATE-DEPENDENT NITRITE REDUCTASE COMPLEX SUBUNIT NRFF"/>
    <property type="match status" value="1"/>
</dbReference>
<keyword evidence="6" id="KW-0472">Membrane</keyword>
<keyword evidence="3" id="KW-0201">Cytochrome c-type biogenesis</keyword>
<dbReference type="Gene3D" id="1.25.40.10">
    <property type="entry name" value="Tetratricopeptide repeat domain"/>
    <property type="match status" value="1"/>
</dbReference>
<keyword evidence="2" id="KW-0677">Repeat</keyword>
<dbReference type="PROSITE" id="PS50005">
    <property type="entry name" value="TPR"/>
    <property type="match status" value="1"/>
</dbReference>
<evidence type="ECO:0000313" key="10">
    <source>
        <dbReference type="Proteomes" id="UP000288804"/>
    </source>
</evidence>
<dbReference type="Pfam" id="PF23914">
    <property type="entry name" value="TPR_CcmH_CycH"/>
    <property type="match status" value="1"/>
</dbReference>
<dbReference type="InterPro" id="IPR011990">
    <property type="entry name" value="TPR-like_helical_dom_sf"/>
</dbReference>
<keyword evidence="6" id="KW-1133">Transmembrane helix</keyword>
<dbReference type="Pfam" id="PF23892">
    <property type="entry name" value="Ig_CycH"/>
    <property type="match status" value="1"/>
</dbReference>
<name>A0ABX5QXE3_9GAMM</name>
<evidence type="ECO:0000256" key="2">
    <source>
        <dbReference type="ARBA" id="ARBA00022737"/>
    </source>
</evidence>
<keyword evidence="6" id="KW-0812">Transmembrane</keyword>
<evidence type="ECO:0000313" key="9">
    <source>
        <dbReference type="EMBL" id="QAX77933.1"/>
    </source>
</evidence>
<feature type="repeat" description="TPR" evidence="5">
    <location>
        <begin position="164"/>
        <end position="197"/>
    </location>
</feature>
<dbReference type="InterPro" id="IPR056412">
    <property type="entry name" value="Ig_CycH"/>
</dbReference>
<evidence type="ECO:0000256" key="5">
    <source>
        <dbReference type="PROSITE-ProRule" id="PRU00339"/>
    </source>
</evidence>
<sequence>MAFWLIVIILLAVAGALLVIPAMRQETNSPLTTRDELNKAIYQDRLSELAADEAQGVVAQQPELIQELQQNLLTDIPAQSFEQASPINRWVLLPGMVILVVVSVGLYLKTGGLAQVQAWHQVEAQMPELRGRVANERAEPLTMEEIARLGLGLRTSLQRDSGNLNDWMMLGRVGMALNNASTATQAFAKAYQLAPDNNDVRLGYVEVLIRSNDPQDNQLATTMLRTIVGQDHTNLRAMSLLAFNAFEQGDFKQAIGAWEVMLKLLPAGDSRTEVIKRSIAQAKSQAGQETATLKIELSLSPEAAQKLPQQGALIISVTDGKSPIPVAVKQLPLSRFPLSVILDDSNAMMPERLLSSLPQVNVRARISLDGTANAQSGDWFGDSGVQDFGTKGQPQTINVQINKQIP</sequence>